<feature type="transmembrane region" description="Helical" evidence="2">
    <location>
        <begin position="12"/>
        <end position="31"/>
    </location>
</feature>
<dbReference type="Proteomes" id="UP000075766">
    <property type="component" value="Unassembled WGS sequence"/>
</dbReference>
<dbReference type="InterPro" id="IPR003425">
    <property type="entry name" value="CCB3/YggT"/>
</dbReference>
<feature type="transmembrane region" description="Helical" evidence="2">
    <location>
        <begin position="99"/>
        <end position="125"/>
    </location>
</feature>
<evidence type="ECO:0000256" key="2">
    <source>
        <dbReference type="SAM" id="Phobius"/>
    </source>
</evidence>
<evidence type="ECO:0000313" key="4">
    <source>
        <dbReference type="Proteomes" id="UP000075766"/>
    </source>
</evidence>
<keyword evidence="4" id="KW-1185">Reference proteome</keyword>
<evidence type="ECO:0000256" key="1">
    <source>
        <dbReference type="ARBA" id="ARBA00010894"/>
    </source>
</evidence>
<feature type="transmembrane region" description="Helical" evidence="2">
    <location>
        <begin position="69"/>
        <end position="92"/>
    </location>
</feature>
<dbReference type="EMBL" id="LSYU01000002">
    <property type="protein sequence ID" value="KXX66293.1"/>
    <property type="molecule type" value="Genomic_DNA"/>
</dbReference>
<dbReference type="PANTHER" id="PTHR33219">
    <property type="entry name" value="YLMG HOMOLOG PROTEIN 2, CHLOROPLASTIC"/>
    <property type="match status" value="1"/>
</dbReference>
<name>A0ABR5VKP7_MARGR</name>
<comment type="caution">
    <text evidence="3">The sequence shown here is derived from an EMBL/GenBank/DDBJ whole genome shotgun (WGS) entry which is preliminary data.</text>
</comment>
<dbReference type="Pfam" id="PF02325">
    <property type="entry name" value="CCB3_YggT"/>
    <property type="match status" value="2"/>
</dbReference>
<evidence type="ECO:0000313" key="3">
    <source>
        <dbReference type="EMBL" id="KXX66293.1"/>
    </source>
</evidence>
<organism evidence="3 4">
    <name type="scientific">Marichromatium gracile</name>
    <name type="common">Chromatium gracile</name>
    <dbReference type="NCBI Taxonomy" id="1048"/>
    <lineage>
        <taxon>Bacteria</taxon>
        <taxon>Pseudomonadati</taxon>
        <taxon>Pseudomonadota</taxon>
        <taxon>Gammaproteobacteria</taxon>
        <taxon>Chromatiales</taxon>
        <taxon>Chromatiaceae</taxon>
        <taxon>Marichromatium</taxon>
    </lineage>
</organism>
<protein>
    <recommendedName>
        <fullName evidence="5">YggT family protein</fullName>
    </recommendedName>
</protein>
<keyword evidence="2" id="KW-0812">Transmembrane</keyword>
<gene>
    <name evidence="3" type="ORF">AY586_05965</name>
</gene>
<keyword evidence="2" id="KW-0472">Membrane</keyword>
<accession>A0ABR5VKP7</accession>
<dbReference type="PANTHER" id="PTHR33219:SF14">
    <property type="entry name" value="PROTEIN COFACTOR ASSEMBLY OF COMPLEX C SUBUNIT B CCB3, CHLOROPLASTIC-RELATED"/>
    <property type="match status" value="1"/>
</dbReference>
<comment type="similarity">
    <text evidence="1">Belongs to the YggT family.</text>
</comment>
<evidence type="ECO:0008006" key="5">
    <source>
        <dbReference type="Google" id="ProtNLM"/>
    </source>
</evidence>
<keyword evidence="2" id="KW-1133">Transmembrane helix</keyword>
<proteinExistence type="inferred from homology"/>
<dbReference type="RefSeq" id="WP_062271550.1">
    <property type="nucleotide sequence ID" value="NZ_LSYU01000002.1"/>
</dbReference>
<sequence>MSSSYLLNPAVFLIQTLFGLYAAVVAIRFLLQWSRADFYNPISQFVVKVTTPVLRPLRKLVPGYGGLDLASLLLVWLLLAVESLLLMLLLGVDRSPFAVLGWAVPGVLELFFDIFFFAVLARALLSWLNPDPFNPAVALLARLTDPLMRPAQRLIPPIGGIDLSPMVVLIGLVLLKMLLVPPLDFLVGNPF</sequence>
<reference evidence="3 4" key="1">
    <citation type="submission" date="2016-02" db="EMBL/GenBank/DDBJ databases">
        <title>Genome sequence of Marichromatium gracile YL-28, a purple sulfur bacterium.</title>
        <authorList>
            <person name="Zhao C."/>
            <person name="Hong X."/>
            <person name="Chen S."/>
            <person name="Yang S."/>
        </authorList>
    </citation>
    <scope>NUCLEOTIDE SEQUENCE [LARGE SCALE GENOMIC DNA]</scope>
    <source>
        <strain evidence="3 4">YL28</strain>
    </source>
</reference>